<keyword evidence="4" id="KW-1185">Reference proteome</keyword>
<dbReference type="InterPro" id="IPR036291">
    <property type="entry name" value="NAD(P)-bd_dom_sf"/>
</dbReference>
<comment type="similarity">
    <text evidence="1">Belongs to the short-chain dehydrogenases/reductases (SDR) family.</text>
</comment>
<proteinExistence type="inferred from homology"/>
<evidence type="ECO:0000256" key="1">
    <source>
        <dbReference type="ARBA" id="ARBA00006484"/>
    </source>
</evidence>
<protein>
    <submittedName>
        <fullName evidence="3">Short-subunit dehydrogenase</fullName>
    </submittedName>
</protein>
<gene>
    <name evidence="3" type="ORF">HNQ70_003253</name>
</gene>
<name>A0A7W8HLC1_9BURK</name>
<dbReference type="AlphaFoldDB" id="A0A7W8HLC1"/>
<keyword evidence="2" id="KW-0560">Oxidoreductase</keyword>
<dbReference type="SUPFAM" id="SSF51735">
    <property type="entry name" value="NAD(P)-binding Rossmann-fold domains"/>
    <property type="match status" value="1"/>
</dbReference>
<sequence>MYVDRFARRGHDLVLVAPDKQRLDASASGLREAYGVAVDVLQADLTRPDDLAIAEARLRDDARIDTLVNNAGMALSVGLVQQSARAWASLRCRRSRASTSSWT</sequence>
<evidence type="ECO:0000256" key="2">
    <source>
        <dbReference type="ARBA" id="ARBA00023002"/>
    </source>
</evidence>
<organism evidence="3 4">
    <name type="scientific">Quisquiliibacterium transsilvanicum</name>
    <dbReference type="NCBI Taxonomy" id="1549638"/>
    <lineage>
        <taxon>Bacteria</taxon>
        <taxon>Pseudomonadati</taxon>
        <taxon>Pseudomonadota</taxon>
        <taxon>Betaproteobacteria</taxon>
        <taxon>Burkholderiales</taxon>
        <taxon>Burkholderiaceae</taxon>
        <taxon>Quisquiliibacterium</taxon>
    </lineage>
</organism>
<accession>A0A7W8HLC1</accession>
<evidence type="ECO:0000313" key="4">
    <source>
        <dbReference type="Proteomes" id="UP000532440"/>
    </source>
</evidence>
<dbReference type="PANTHER" id="PTHR42901:SF1">
    <property type="entry name" value="ALCOHOL DEHYDROGENASE"/>
    <property type="match status" value="1"/>
</dbReference>
<reference evidence="3 4" key="1">
    <citation type="submission" date="2020-08" db="EMBL/GenBank/DDBJ databases">
        <title>Genomic Encyclopedia of Type Strains, Phase IV (KMG-IV): sequencing the most valuable type-strain genomes for metagenomic binning, comparative biology and taxonomic classification.</title>
        <authorList>
            <person name="Goeker M."/>
        </authorList>
    </citation>
    <scope>NUCLEOTIDE SEQUENCE [LARGE SCALE GENOMIC DNA]</scope>
    <source>
        <strain evidence="3 4">DSM 29781</strain>
    </source>
</reference>
<dbReference type="Gene3D" id="3.40.50.720">
    <property type="entry name" value="NAD(P)-binding Rossmann-like Domain"/>
    <property type="match status" value="1"/>
</dbReference>
<comment type="caution">
    <text evidence="3">The sequence shown here is derived from an EMBL/GenBank/DDBJ whole genome shotgun (WGS) entry which is preliminary data.</text>
</comment>
<dbReference type="InterPro" id="IPR002347">
    <property type="entry name" value="SDR_fam"/>
</dbReference>
<dbReference type="EMBL" id="JACHGB010000006">
    <property type="protein sequence ID" value="MBB5273225.1"/>
    <property type="molecule type" value="Genomic_DNA"/>
</dbReference>
<dbReference type="Proteomes" id="UP000532440">
    <property type="component" value="Unassembled WGS sequence"/>
</dbReference>
<evidence type="ECO:0000313" key="3">
    <source>
        <dbReference type="EMBL" id="MBB5273225.1"/>
    </source>
</evidence>
<dbReference type="Pfam" id="PF00106">
    <property type="entry name" value="adh_short"/>
    <property type="match status" value="1"/>
</dbReference>
<dbReference type="GO" id="GO:0016491">
    <property type="term" value="F:oxidoreductase activity"/>
    <property type="evidence" value="ECO:0007669"/>
    <property type="project" value="UniProtKB-KW"/>
</dbReference>
<dbReference type="PANTHER" id="PTHR42901">
    <property type="entry name" value="ALCOHOL DEHYDROGENASE"/>
    <property type="match status" value="1"/>
</dbReference>